<comment type="subcellular location">
    <subcellularLocation>
        <location evidence="1">Cell membrane</location>
        <topology evidence="1">Multi-pass membrane protein</topology>
    </subcellularLocation>
</comment>
<keyword evidence="5 6" id="KW-0472">Membrane</keyword>
<feature type="transmembrane region" description="Helical" evidence="6">
    <location>
        <begin position="299"/>
        <end position="324"/>
    </location>
</feature>
<evidence type="ECO:0000313" key="8">
    <source>
        <dbReference type="Proteomes" id="UP000824242"/>
    </source>
</evidence>
<dbReference type="InterPro" id="IPR002797">
    <property type="entry name" value="Polysacc_synth"/>
</dbReference>
<gene>
    <name evidence="7" type="ORF">IAB89_01755</name>
</gene>
<dbReference type="PANTHER" id="PTHR30250">
    <property type="entry name" value="PST FAMILY PREDICTED COLANIC ACID TRANSPORTER"/>
    <property type="match status" value="1"/>
</dbReference>
<feature type="transmembrane region" description="Helical" evidence="6">
    <location>
        <begin position="220"/>
        <end position="236"/>
    </location>
</feature>
<evidence type="ECO:0000256" key="2">
    <source>
        <dbReference type="ARBA" id="ARBA00022475"/>
    </source>
</evidence>
<feature type="transmembrane region" description="Helical" evidence="6">
    <location>
        <begin position="123"/>
        <end position="140"/>
    </location>
</feature>
<keyword evidence="3 6" id="KW-0812">Transmembrane</keyword>
<evidence type="ECO:0000256" key="6">
    <source>
        <dbReference type="SAM" id="Phobius"/>
    </source>
</evidence>
<name>A0A9D1AL55_9FIRM</name>
<feature type="transmembrane region" description="Helical" evidence="6">
    <location>
        <begin position="256"/>
        <end position="278"/>
    </location>
</feature>
<comment type="caution">
    <text evidence="7">The sequence shown here is derived from an EMBL/GenBank/DDBJ whole genome shotgun (WGS) entry which is preliminary data.</text>
</comment>
<evidence type="ECO:0000256" key="1">
    <source>
        <dbReference type="ARBA" id="ARBA00004651"/>
    </source>
</evidence>
<accession>A0A9D1AL55</accession>
<keyword evidence="2" id="KW-1003">Cell membrane</keyword>
<evidence type="ECO:0000256" key="3">
    <source>
        <dbReference type="ARBA" id="ARBA00022692"/>
    </source>
</evidence>
<dbReference type="EMBL" id="DVGZ01000019">
    <property type="protein sequence ID" value="HIR46374.1"/>
    <property type="molecule type" value="Genomic_DNA"/>
</dbReference>
<dbReference type="Pfam" id="PF01943">
    <property type="entry name" value="Polysacc_synt"/>
    <property type="match status" value="1"/>
</dbReference>
<feature type="transmembrane region" description="Helical" evidence="6">
    <location>
        <begin position="419"/>
        <end position="438"/>
    </location>
</feature>
<dbReference type="GO" id="GO:0005886">
    <property type="term" value="C:plasma membrane"/>
    <property type="evidence" value="ECO:0007669"/>
    <property type="project" value="UniProtKB-SubCell"/>
</dbReference>
<evidence type="ECO:0000256" key="5">
    <source>
        <dbReference type="ARBA" id="ARBA00023136"/>
    </source>
</evidence>
<dbReference type="InterPro" id="IPR050833">
    <property type="entry name" value="Poly_Biosynth_Transport"/>
</dbReference>
<organism evidence="7 8">
    <name type="scientific">Candidatus Caccousia avicola</name>
    <dbReference type="NCBI Taxonomy" id="2840721"/>
    <lineage>
        <taxon>Bacteria</taxon>
        <taxon>Bacillati</taxon>
        <taxon>Bacillota</taxon>
        <taxon>Clostridia</taxon>
        <taxon>Eubacteriales</taxon>
        <taxon>Oscillospiraceae</taxon>
        <taxon>Oscillospiraceae incertae sedis</taxon>
        <taxon>Candidatus Caccousia</taxon>
    </lineage>
</organism>
<evidence type="ECO:0000313" key="7">
    <source>
        <dbReference type="EMBL" id="HIR46374.1"/>
    </source>
</evidence>
<protein>
    <submittedName>
        <fullName evidence="7">Polysaccharide biosynthesis C-terminal domain-containing protein</fullName>
    </submittedName>
</protein>
<feature type="transmembrane region" description="Helical" evidence="6">
    <location>
        <begin position="363"/>
        <end position="385"/>
    </location>
</feature>
<feature type="transmembrane region" description="Helical" evidence="6">
    <location>
        <begin position="152"/>
        <end position="173"/>
    </location>
</feature>
<dbReference type="Proteomes" id="UP000824242">
    <property type="component" value="Unassembled WGS sequence"/>
</dbReference>
<dbReference type="PANTHER" id="PTHR30250:SF11">
    <property type="entry name" value="O-ANTIGEN TRANSPORTER-RELATED"/>
    <property type="match status" value="1"/>
</dbReference>
<proteinExistence type="predicted"/>
<feature type="transmembrane region" description="Helical" evidence="6">
    <location>
        <begin position="12"/>
        <end position="33"/>
    </location>
</feature>
<sequence length="480" mass="53715">MNKYKRLISNTLIFAIGTFSSKVLSFLLTPLLSYALSPAEFSITNMIVDMGNLLLPIVTLGIINSIIRFGLDKSIKKSDVFSTGFFTILFGFLLLLVLQPVIVPVLTPVMEVMEINPAYVSKYMLYLVCFVGMSSMRSLFSQFTRARGMVRLFAVDGILSTFTTVLFSCLYVMVFHMGVVGYISAIITSDACSVVFLALTTGNLRYLRPMRVDHAVPVAMLKYSIPMVPNTIFWWITNISNRFLIAAMMSQTDAGLYVAAYKVPNLIVLVSGIFMDAWQMSAVTETKGKNRFFSRVFTAYYALMFMAASGVILFSKVITHILVAEDYYPSWQYIPLLVVATVFTCLVNFLGSIYMMEKKSVHSLMTAIVGAGVNIGLNFALIPLWGVNGSVLAMLISYLVVFLIRMVDTKRYVRMRISTLRLTVNTLLLLVQAVLMIFEVPLWILWEILLTALMLVLNMKEILESVMKILHRGGNSAGRA</sequence>
<feature type="transmembrane region" description="Helical" evidence="6">
    <location>
        <begin position="330"/>
        <end position="351"/>
    </location>
</feature>
<feature type="transmembrane region" description="Helical" evidence="6">
    <location>
        <begin position="391"/>
        <end position="407"/>
    </location>
</feature>
<dbReference type="AlphaFoldDB" id="A0A9D1AL55"/>
<reference evidence="7" key="1">
    <citation type="submission" date="2020-10" db="EMBL/GenBank/DDBJ databases">
        <authorList>
            <person name="Gilroy R."/>
        </authorList>
    </citation>
    <scope>NUCLEOTIDE SEQUENCE</scope>
    <source>
        <strain evidence="7">ChiSxjej1B13-7958</strain>
    </source>
</reference>
<reference evidence="7" key="2">
    <citation type="journal article" date="2021" name="PeerJ">
        <title>Extensive microbial diversity within the chicken gut microbiome revealed by metagenomics and culture.</title>
        <authorList>
            <person name="Gilroy R."/>
            <person name="Ravi A."/>
            <person name="Getino M."/>
            <person name="Pursley I."/>
            <person name="Horton D.L."/>
            <person name="Alikhan N.F."/>
            <person name="Baker D."/>
            <person name="Gharbi K."/>
            <person name="Hall N."/>
            <person name="Watson M."/>
            <person name="Adriaenssens E.M."/>
            <person name="Foster-Nyarko E."/>
            <person name="Jarju S."/>
            <person name="Secka A."/>
            <person name="Antonio M."/>
            <person name="Oren A."/>
            <person name="Chaudhuri R.R."/>
            <person name="La Ragione R."/>
            <person name="Hildebrand F."/>
            <person name="Pallen M.J."/>
        </authorList>
    </citation>
    <scope>NUCLEOTIDE SEQUENCE</scope>
    <source>
        <strain evidence="7">ChiSxjej1B13-7958</strain>
    </source>
</reference>
<feature type="transmembrane region" description="Helical" evidence="6">
    <location>
        <begin position="179"/>
        <end position="199"/>
    </location>
</feature>
<keyword evidence="4 6" id="KW-1133">Transmembrane helix</keyword>
<feature type="transmembrane region" description="Helical" evidence="6">
    <location>
        <begin position="83"/>
        <end position="103"/>
    </location>
</feature>
<feature type="transmembrane region" description="Helical" evidence="6">
    <location>
        <begin position="53"/>
        <end position="71"/>
    </location>
</feature>
<evidence type="ECO:0000256" key="4">
    <source>
        <dbReference type="ARBA" id="ARBA00022989"/>
    </source>
</evidence>